<dbReference type="GO" id="GO:0006629">
    <property type="term" value="P:lipid metabolic process"/>
    <property type="evidence" value="ECO:0007669"/>
    <property type="project" value="UniProtKB-KW"/>
</dbReference>
<evidence type="ECO:0000256" key="1">
    <source>
        <dbReference type="ARBA" id="ARBA00004370"/>
    </source>
</evidence>
<comment type="similarity">
    <text evidence="2">Belongs to the 1-acyl-sn-glycerol-3-phosphate acyltransferase family.</text>
</comment>
<dbReference type="PANTHER" id="PTHR23063">
    <property type="entry name" value="PHOSPHOLIPID ACYLTRANSFERASE"/>
    <property type="match status" value="1"/>
</dbReference>
<keyword evidence="8 11" id="KW-0012">Acyltransferase</keyword>
<dbReference type="EMBL" id="KE651167">
    <property type="protein sequence ID" value="EEB08869.1"/>
    <property type="molecule type" value="Genomic_DNA"/>
</dbReference>
<proteinExistence type="inferred from homology"/>
<dbReference type="GeneID" id="7047564"/>
<dbReference type="eggNOG" id="KOG2898">
    <property type="taxonomic scope" value="Eukaryota"/>
</dbReference>
<dbReference type="AlphaFoldDB" id="B6K5R5"/>
<dbReference type="GO" id="GO:0016020">
    <property type="term" value="C:membrane"/>
    <property type="evidence" value="ECO:0007669"/>
    <property type="project" value="UniProtKB-SubCell"/>
</dbReference>
<dbReference type="JaponicusDB" id="SJAG_04041">
    <property type="gene designation" value="vps66"/>
</dbReference>
<dbReference type="OMA" id="EKFTRWR"/>
<evidence type="ECO:0000256" key="4">
    <source>
        <dbReference type="ARBA" id="ARBA00022692"/>
    </source>
</evidence>
<evidence type="ECO:0000256" key="7">
    <source>
        <dbReference type="ARBA" id="ARBA00023136"/>
    </source>
</evidence>
<feature type="domain" description="Phospholipid/glycerol acyltransferase" evidence="10">
    <location>
        <begin position="110"/>
        <end position="223"/>
    </location>
</feature>
<dbReference type="VEuPathDB" id="FungiDB:SJAG_04041"/>
<evidence type="ECO:0000259" key="10">
    <source>
        <dbReference type="SMART" id="SM00563"/>
    </source>
</evidence>
<dbReference type="Pfam" id="PF01553">
    <property type="entry name" value="Acyltransferase"/>
    <property type="match status" value="1"/>
</dbReference>
<accession>B6K5R5</accession>
<sequence length="306" mass="34768">MEKFTRWRDPSTGIAPFYPIRQYENISLAILIPLRISLSVIRGSLVAFVFFVYFVLTTILNFLFGKACPKLVSFVHNSLLQLILFLLGFLNTRFTKIGSFVQGDSLQPGDIIAVNHTSPIDVLILALRYNPVFVASYADSQYVTTSSTWTEFKQCFNSEKRKTPVKGAITLSKAANYAHQKKRLLVVFPEGFCSNGRAICKFTNCLTSAGPQDRIFLLYIKYMQGDLTLGVPSIVAFAKTFFSYFVFETRLRFSAEPIIPRNTLDVTKEVSEQLAKLGRVRQVQLGLSDREEFLQYWFHTKRGKSA</sequence>
<evidence type="ECO:0000256" key="9">
    <source>
        <dbReference type="SAM" id="Phobius"/>
    </source>
</evidence>
<evidence type="ECO:0000256" key="8">
    <source>
        <dbReference type="ARBA" id="ARBA00023315"/>
    </source>
</evidence>
<reference evidence="11 13" key="1">
    <citation type="journal article" date="2011" name="Science">
        <title>Comparative functional genomics of the fission yeasts.</title>
        <authorList>
            <person name="Rhind N."/>
            <person name="Chen Z."/>
            <person name="Yassour M."/>
            <person name="Thompson D.A."/>
            <person name="Haas B.J."/>
            <person name="Habib N."/>
            <person name="Wapinski I."/>
            <person name="Roy S."/>
            <person name="Lin M.F."/>
            <person name="Heiman D.I."/>
            <person name="Young S.K."/>
            <person name="Furuya K."/>
            <person name="Guo Y."/>
            <person name="Pidoux A."/>
            <person name="Chen H.M."/>
            <person name="Robbertse B."/>
            <person name="Goldberg J.M."/>
            <person name="Aoki K."/>
            <person name="Bayne E.H."/>
            <person name="Berlin A.M."/>
            <person name="Desjardins C.A."/>
            <person name="Dobbs E."/>
            <person name="Dukaj L."/>
            <person name="Fan L."/>
            <person name="FitzGerald M.G."/>
            <person name="French C."/>
            <person name="Gujja S."/>
            <person name="Hansen K."/>
            <person name="Keifenheim D."/>
            <person name="Levin J.Z."/>
            <person name="Mosher R.A."/>
            <person name="Mueller C.A."/>
            <person name="Pfiffner J."/>
            <person name="Priest M."/>
            <person name="Russ C."/>
            <person name="Smialowska A."/>
            <person name="Swoboda P."/>
            <person name="Sykes S.M."/>
            <person name="Vaughn M."/>
            <person name="Vengrova S."/>
            <person name="Yoder R."/>
            <person name="Zeng Q."/>
            <person name="Allshire R."/>
            <person name="Baulcombe D."/>
            <person name="Birren B.W."/>
            <person name="Brown W."/>
            <person name="Ekwall K."/>
            <person name="Kellis M."/>
            <person name="Leatherwood J."/>
            <person name="Levin H."/>
            <person name="Margalit H."/>
            <person name="Martienssen R."/>
            <person name="Nieduszynski C.A."/>
            <person name="Spatafora J.W."/>
            <person name="Friedman N."/>
            <person name="Dalgaard J.Z."/>
            <person name="Baumann P."/>
            <person name="Niki H."/>
            <person name="Regev A."/>
            <person name="Nusbaum C."/>
        </authorList>
    </citation>
    <scope>NUCLEOTIDE SEQUENCE [LARGE SCALE GENOMIC DNA]</scope>
    <source>
        <strain evidence="13">yFS275 / FY16936</strain>
    </source>
</reference>
<dbReference type="RefSeq" id="XP_002175162.1">
    <property type="nucleotide sequence ID" value="XM_002175126.2"/>
</dbReference>
<comment type="subcellular location">
    <subcellularLocation>
        <location evidence="1">Membrane</location>
    </subcellularLocation>
</comment>
<dbReference type="OrthoDB" id="272512at2759"/>
<dbReference type="Proteomes" id="UP000001744">
    <property type="component" value="Unassembled WGS sequence"/>
</dbReference>
<evidence type="ECO:0000256" key="6">
    <source>
        <dbReference type="ARBA" id="ARBA00023098"/>
    </source>
</evidence>
<keyword evidence="4 9" id="KW-0812">Transmembrane</keyword>
<keyword evidence="7 9" id="KW-0472">Membrane</keyword>
<evidence type="ECO:0000256" key="2">
    <source>
        <dbReference type="ARBA" id="ARBA00008655"/>
    </source>
</evidence>
<dbReference type="InterPro" id="IPR002123">
    <property type="entry name" value="Plipid/glycerol_acylTrfase"/>
</dbReference>
<evidence type="ECO:0000256" key="5">
    <source>
        <dbReference type="ARBA" id="ARBA00022989"/>
    </source>
</evidence>
<dbReference type="PANTHER" id="PTHR23063:SF60">
    <property type="entry name" value="LYSOPHOSPHATIDIC ACID:OLEOYL-COA ACYLTRANSFERASE 1"/>
    <property type="match status" value="1"/>
</dbReference>
<dbReference type="GO" id="GO:0016746">
    <property type="term" value="F:acyltransferase activity"/>
    <property type="evidence" value="ECO:0007669"/>
    <property type="project" value="UniProtKB-KW"/>
</dbReference>
<protein>
    <submittedName>
        <fullName evidence="11">Acyltransferase</fullName>
    </submittedName>
</protein>
<keyword evidence="5 9" id="KW-1133">Transmembrane helix</keyword>
<dbReference type="STRING" id="402676.B6K5R5"/>
<feature type="transmembrane region" description="Helical" evidence="9">
    <location>
        <begin position="71"/>
        <end position="90"/>
    </location>
</feature>
<evidence type="ECO:0000313" key="12">
    <source>
        <dbReference type="JaponicusDB" id="SJAG_04041"/>
    </source>
</evidence>
<organism evidence="11 13">
    <name type="scientific">Schizosaccharomyces japonicus (strain yFS275 / FY16936)</name>
    <name type="common">Fission yeast</name>
    <dbReference type="NCBI Taxonomy" id="402676"/>
    <lineage>
        <taxon>Eukaryota</taxon>
        <taxon>Fungi</taxon>
        <taxon>Dikarya</taxon>
        <taxon>Ascomycota</taxon>
        <taxon>Taphrinomycotina</taxon>
        <taxon>Schizosaccharomycetes</taxon>
        <taxon>Schizosaccharomycetales</taxon>
        <taxon>Schizosaccharomycetaceae</taxon>
        <taxon>Schizosaccharomyces</taxon>
    </lineage>
</organism>
<dbReference type="HOGENOM" id="CLU_048121_0_0_1"/>
<gene>
    <name evidence="12" type="primary">vps66</name>
    <name evidence="11" type="ORF">SJAG_04041</name>
</gene>
<keyword evidence="13" id="KW-1185">Reference proteome</keyword>
<keyword evidence="3" id="KW-0808">Transferase</keyword>
<name>B6K5R5_SCHJY</name>
<keyword evidence="6" id="KW-0443">Lipid metabolism</keyword>
<feature type="transmembrane region" description="Helical" evidence="9">
    <location>
        <begin position="45"/>
        <end position="65"/>
    </location>
</feature>
<dbReference type="SMART" id="SM00563">
    <property type="entry name" value="PlsC"/>
    <property type="match status" value="1"/>
</dbReference>
<evidence type="ECO:0000313" key="13">
    <source>
        <dbReference type="Proteomes" id="UP000001744"/>
    </source>
</evidence>
<evidence type="ECO:0000256" key="3">
    <source>
        <dbReference type="ARBA" id="ARBA00022679"/>
    </source>
</evidence>
<evidence type="ECO:0000313" key="11">
    <source>
        <dbReference type="EMBL" id="EEB08869.1"/>
    </source>
</evidence>